<organism evidence="7 8">
    <name type="scientific">Biomphalaria glabrata</name>
    <name type="common">Bloodfluke planorb</name>
    <name type="synonym">Freshwater snail</name>
    <dbReference type="NCBI Taxonomy" id="6526"/>
    <lineage>
        <taxon>Eukaryota</taxon>
        <taxon>Metazoa</taxon>
        <taxon>Spiralia</taxon>
        <taxon>Lophotrochozoa</taxon>
        <taxon>Mollusca</taxon>
        <taxon>Gastropoda</taxon>
        <taxon>Heterobranchia</taxon>
        <taxon>Euthyneura</taxon>
        <taxon>Panpulmonata</taxon>
        <taxon>Hygrophila</taxon>
        <taxon>Lymnaeoidea</taxon>
        <taxon>Planorbidae</taxon>
        <taxon>Biomphalaria</taxon>
    </lineage>
</organism>
<feature type="compositionally biased region" description="Basic and acidic residues" evidence="5">
    <location>
        <begin position="374"/>
        <end position="383"/>
    </location>
</feature>
<evidence type="ECO:0000313" key="8">
    <source>
        <dbReference type="RefSeq" id="XP_055871831.1"/>
    </source>
</evidence>
<dbReference type="PROSITE" id="PS50118">
    <property type="entry name" value="HMG_BOX_2"/>
    <property type="match status" value="1"/>
</dbReference>
<dbReference type="GO" id="GO:0003677">
    <property type="term" value="F:DNA binding"/>
    <property type="evidence" value="ECO:0007669"/>
    <property type="project" value="UniProtKB-UniRule"/>
</dbReference>
<dbReference type="GeneID" id="106068074"/>
<comment type="subcellular location">
    <subcellularLocation>
        <location evidence="1">Nucleus</location>
    </subcellularLocation>
</comment>
<dbReference type="SMART" id="SM00398">
    <property type="entry name" value="HMG"/>
    <property type="match status" value="3"/>
</dbReference>
<protein>
    <submittedName>
        <fullName evidence="8">Nucleolar transcription factor 1-like isoform X1</fullName>
    </submittedName>
</protein>
<dbReference type="Pfam" id="PF00505">
    <property type="entry name" value="HMG_box"/>
    <property type="match status" value="2"/>
</dbReference>
<keyword evidence="7" id="KW-1185">Reference proteome</keyword>
<dbReference type="OrthoDB" id="6155937at2759"/>
<dbReference type="Gene3D" id="1.10.30.10">
    <property type="entry name" value="High mobility group box domain"/>
    <property type="match status" value="3"/>
</dbReference>
<evidence type="ECO:0000256" key="3">
    <source>
        <dbReference type="ARBA" id="ARBA00023242"/>
    </source>
</evidence>
<evidence type="ECO:0000256" key="4">
    <source>
        <dbReference type="PROSITE-ProRule" id="PRU00267"/>
    </source>
</evidence>
<reference evidence="8" key="1">
    <citation type="submission" date="2025-08" db="UniProtKB">
        <authorList>
            <consortium name="RefSeq"/>
        </authorList>
    </citation>
    <scope>IDENTIFICATION</scope>
</reference>
<feature type="region of interest" description="Disordered" evidence="5">
    <location>
        <begin position="374"/>
        <end position="478"/>
    </location>
</feature>
<feature type="compositionally biased region" description="Basic and acidic residues" evidence="5">
    <location>
        <begin position="400"/>
        <end position="410"/>
    </location>
</feature>
<feature type="compositionally biased region" description="Low complexity" evidence="5">
    <location>
        <begin position="426"/>
        <end position="435"/>
    </location>
</feature>
<dbReference type="Proteomes" id="UP001165740">
    <property type="component" value="Chromosome 17"/>
</dbReference>
<feature type="domain" description="HMG box" evidence="6">
    <location>
        <begin position="104"/>
        <end position="168"/>
    </location>
</feature>
<dbReference type="PANTHER" id="PTHR46318:SF3">
    <property type="entry name" value="UPSTREAM BINDING TRANSCRIPTION FACTOR"/>
    <property type="match status" value="1"/>
</dbReference>
<gene>
    <name evidence="8" type="primary">LOC106068074</name>
</gene>
<evidence type="ECO:0000259" key="6">
    <source>
        <dbReference type="PROSITE" id="PS50118"/>
    </source>
</evidence>
<evidence type="ECO:0000313" key="7">
    <source>
        <dbReference type="Proteomes" id="UP001165740"/>
    </source>
</evidence>
<dbReference type="AlphaFoldDB" id="A0A9W2ZAA2"/>
<dbReference type="RefSeq" id="XP_055871831.1">
    <property type="nucleotide sequence ID" value="XM_056015856.1"/>
</dbReference>
<sequence length="478" mass="54757">MQMTTLTTGMENWSQEEVKLLVQNIINATKDINKSYKTVEGSMNWENVAVSDRSVDECRTIFQHLISKVRKYRTMSEILTDVMTDLKQDGFKPNSKDAVHADMPKKPMTAYLLFAKRRGKKLHGKTLAERSMILSQEWKALSDEKKEAYQQKHLRKKQEYEDAMKAFLINHPEVHVQGHSVKPQLPVPSKLFQDSKLPKILSKHPEMSHADAVKKCQNKYNTLSDKRKLRWINKAKTAYKDYLSECEEYLKRTSSGNFKPSEFHLTKEEQRILDASLGKPSLPPKNVFLYFSQLNKEHTAQLSIGEKSKTMSKLYKDLPEKDLKELEESYKQLVQSFVEQYSTYYTNLPDDERIKQETPEDYCKVYHKILKSKEKSNEAAESSKRKRKQSSSEKVVSKKAKAEEETKSDESSSESSAESCPKLMLSPSSSSGGSSKLDVSNNSSRHTEITKHSTILKSPVSNSTLTSPTSAKKKEKSK</sequence>
<keyword evidence="3 4" id="KW-0539">Nucleus</keyword>
<dbReference type="InterPro" id="IPR009071">
    <property type="entry name" value="HMG_box_dom"/>
</dbReference>
<proteinExistence type="predicted"/>
<evidence type="ECO:0000256" key="1">
    <source>
        <dbReference type="ARBA" id="ARBA00004123"/>
    </source>
</evidence>
<dbReference type="OMA" id="KMRRYRT"/>
<evidence type="ECO:0000256" key="2">
    <source>
        <dbReference type="ARBA" id="ARBA00023125"/>
    </source>
</evidence>
<dbReference type="InterPro" id="IPR051762">
    <property type="entry name" value="UBF1"/>
</dbReference>
<dbReference type="SUPFAM" id="SSF47095">
    <property type="entry name" value="HMG-box"/>
    <property type="match status" value="3"/>
</dbReference>
<accession>A0A9W2ZAA2</accession>
<dbReference type="GO" id="GO:0005634">
    <property type="term" value="C:nucleus"/>
    <property type="evidence" value="ECO:0007669"/>
    <property type="project" value="UniProtKB-SubCell"/>
</dbReference>
<name>A0A9W2ZAA2_BIOGL</name>
<evidence type="ECO:0000256" key="5">
    <source>
        <dbReference type="SAM" id="MobiDB-lite"/>
    </source>
</evidence>
<dbReference type="InterPro" id="IPR036910">
    <property type="entry name" value="HMG_box_dom_sf"/>
</dbReference>
<feature type="compositionally biased region" description="Polar residues" evidence="5">
    <location>
        <begin position="452"/>
        <end position="470"/>
    </location>
</feature>
<dbReference type="PANTHER" id="PTHR46318">
    <property type="entry name" value="UPSTREAM BINDING TRANSCRIPTION FACTOR"/>
    <property type="match status" value="1"/>
</dbReference>
<feature type="DNA-binding region" description="HMG box" evidence="4">
    <location>
        <begin position="104"/>
        <end position="168"/>
    </location>
</feature>
<keyword evidence="2 4" id="KW-0238">DNA-binding</keyword>